<protein>
    <recommendedName>
        <fullName evidence="3">F-box domain-containing protein</fullName>
    </recommendedName>
</protein>
<evidence type="ECO:0000313" key="2">
    <source>
        <dbReference type="Proteomes" id="UP000800039"/>
    </source>
</evidence>
<dbReference type="OrthoDB" id="3756103at2759"/>
<sequence>MTTTSYPGCHCEGFQHFLDLPRELRDKVYFFAMADMPTRLAINKRSTISKVVLLPHALPNLCFANKQLHCESVPVFLQRTRFIFEQPHVHEMYAFQLFASQFPRGLQSVRMLSIYDIIWYGESYLPGEFYPEALVSQCTGIRSLILEARVRSLSRLTGRSSGQQRHTARLYSKDELKTAWEFGNLFEMKKLTYLKFRCEIREYDLRFLGLKRAEDVLVNMEAVLKEGFEEKGRSVEVVVEVEVDGDNRV</sequence>
<organism evidence="1 2">
    <name type="scientific">Cucurbitaria berberidis CBS 394.84</name>
    <dbReference type="NCBI Taxonomy" id="1168544"/>
    <lineage>
        <taxon>Eukaryota</taxon>
        <taxon>Fungi</taxon>
        <taxon>Dikarya</taxon>
        <taxon>Ascomycota</taxon>
        <taxon>Pezizomycotina</taxon>
        <taxon>Dothideomycetes</taxon>
        <taxon>Pleosporomycetidae</taxon>
        <taxon>Pleosporales</taxon>
        <taxon>Pleosporineae</taxon>
        <taxon>Cucurbitariaceae</taxon>
        <taxon>Cucurbitaria</taxon>
    </lineage>
</organism>
<proteinExistence type="predicted"/>
<dbReference type="Proteomes" id="UP000800039">
    <property type="component" value="Unassembled WGS sequence"/>
</dbReference>
<evidence type="ECO:0008006" key="3">
    <source>
        <dbReference type="Google" id="ProtNLM"/>
    </source>
</evidence>
<evidence type="ECO:0000313" key="1">
    <source>
        <dbReference type="EMBL" id="KAF1848753.1"/>
    </source>
</evidence>
<accession>A0A9P4LBN4</accession>
<dbReference type="GeneID" id="63853941"/>
<dbReference type="AlphaFoldDB" id="A0A9P4LBN4"/>
<dbReference type="RefSeq" id="XP_040791316.1">
    <property type="nucleotide sequence ID" value="XM_040936691.1"/>
</dbReference>
<reference evidence="1" key="1">
    <citation type="submission" date="2020-01" db="EMBL/GenBank/DDBJ databases">
        <authorList>
            <consortium name="DOE Joint Genome Institute"/>
            <person name="Haridas S."/>
            <person name="Albert R."/>
            <person name="Binder M."/>
            <person name="Bloem J."/>
            <person name="Labutti K."/>
            <person name="Salamov A."/>
            <person name="Andreopoulos B."/>
            <person name="Baker S.E."/>
            <person name="Barry K."/>
            <person name="Bills G."/>
            <person name="Bluhm B.H."/>
            <person name="Cannon C."/>
            <person name="Castanera R."/>
            <person name="Culley D.E."/>
            <person name="Daum C."/>
            <person name="Ezra D."/>
            <person name="Gonzalez J.B."/>
            <person name="Henrissat B."/>
            <person name="Kuo A."/>
            <person name="Liang C."/>
            <person name="Lipzen A."/>
            <person name="Lutzoni F."/>
            <person name="Magnuson J."/>
            <person name="Mondo S."/>
            <person name="Nolan M."/>
            <person name="Ohm R."/>
            <person name="Pangilinan J."/>
            <person name="Park H.-J."/>
            <person name="Ramirez L."/>
            <person name="Alfaro M."/>
            <person name="Sun H."/>
            <person name="Tritt A."/>
            <person name="Yoshinaga Y."/>
            <person name="Zwiers L.-H."/>
            <person name="Turgeon B.G."/>
            <person name="Goodwin S.B."/>
            <person name="Spatafora J.W."/>
            <person name="Crous P.W."/>
            <person name="Grigoriev I.V."/>
        </authorList>
    </citation>
    <scope>NUCLEOTIDE SEQUENCE</scope>
    <source>
        <strain evidence="1">CBS 394.84</strain>
    </source>
</reference>
<gene>
    <name evidence="1" type="ORF">K460DRAFT_404021</name>
</gene>
<comment type="caution">
    <text evidence="1">The sequence shown here is derived from an EMBL/GenBank/DDBJ whole genome shotgun (WGS) entry which is preliminary data.</text>
</comment>
<keyword evidence="2" id="KW-1185">Reference proteome</keyword>
<dbReference type="EMBL" id="ML976615">
    <property type="protein sequence ID" value="KAF1848753.1"/>
    <property type="molecule type" value="Genomic_DNA"/>
</dbReference>
<name>A0A9P4LBN4_9PLEO</name>